<keyword evidence="8" id="KW-1185">Reference proteome</keyword>
<dbReference type="PROSITE" id="PS50887">
    <property type="entry name" value="GGDEF"/>
    <property type="match status" value="1"/>
</dbReference>
<dbReference type="InterPro" id="IPR000014">
    <property type="entry name" value="PAS"/>
</dbReference>
<dbReference type="CDD" id="cd19920">
    <property type="entry name" value="REC_PA4781-like"/>
    <property type="match status" value="1"/>
</dbReference>
<dbReference type="PROSITE" id="PS50113">
    <property type="entry name" value="PAC"/>
    <property type="match status" value="1"/>
</dbReference>
<dbReference type="InterPro" id="IPR043128">
    <property type="entry name" value="Rev_trsase/Diguanyl_cyclase"/>
</dbReference>
<dbReference type="RefSeq" id="WP_015175765.1">
    <property type="nucleotide sequence ID" value="NC_019729.1"/>
</dbReference>
<dbReference type="InterPro" id="IPR001633">
    <property type="entry name" value="EAL_dom"/>
</dbReference>
<feature type="modified residue" description="4-aspartylphosphate" evidence="1">
    <location>
        <position position="71"/>
    </location>
</feature>
<evidence type="ECO:0000259" key="5">
    <source>
        <dbReference type="PROSITE" id="PS50883"/>
    </source>
</evidence>
<dbReference type="KEGG" id="oni:Osc7112_1977"/>
<dbReference type="Pfam" id="PF00989">
    <property type="entry name" value="PAS"/>
    <property type="match status" value="1"/>
</dbReference>
<dbReference type="Pfam" id="PF00563">
    <property type="entry name" value="EAL"/>
    <property type="match status" value="1"/>
</dbReference>
<name>K9VG09_9CYAN</name>
<dbReference type="STRING" id="179408.Osc7112_1977"/>
<dbReference type="NCBIfam" id="TIGR00229">
    <property type="entry name" value="sensory_box"/>
    <property type="match status" value="1"/>
</dbReference>
<dbReference type="PANTHER" id="PTHR44757:SF4">
    <property type="entry name" value="DIGUANYLATE CYCLASE DGCE-RELATED"/>
    <property type="match status" value="1"/>
</dbReference>
<reference evidence="7 8" key="1">
    <citation type="submission" date="2012-05" db="EMBL/GenBank/DDBJ databases">
        <title>Finished chromosome of genome of Oscillatoria sp. PCC 7112.</title>
        <authorList>
            <consortium name="US DOE Joint Genome Institute"/>
            <person name="Gugger M."/>
            <person name="Coursin T."/>
            <person name="Rippka R."/>
            <person name="Tandeau De Marsac N."/>
            <person name="Huntemann M."/>
            <person name="Wei C.-L."/>
            <person name="Han J."/>
            <person name="Detter J.C."/>
            <person name="Han C."/>
            <person name="Tapia R."/>
            <person name="Davenport K."/>
            <person name="Daligault H."/>
            <person name="Erkkila T."/>
            <person name="Gu W."/>
            <person name="Munk A.C.C."/>
            <person name="Teshima H."/>
            <person name="Xu Y."/>
            <person name="Chain P."/>
            <person name="Chen A."/>
            <person name="Krypides N."/>
            <person name="Mavromatis K."/>
            <person name="Markowitz V."/>
            <person name="Szeto E."/>
            <person name="Ivanova N."/>
            <person name="Mikhailova N."/>
            <person name="Ovchinnikova G."/>
            <person name="Pagani I."/>
            <person name="Pati A."/>
            <person name="Goodwin L."/>
            <person name="Peters L."/>
            <person name="Pitluck S."/>
            <person name="Woyke T."/>
            <person name="Kerfeld C."/>
        </authorList>
    </citation>
    <scope>NUCLEOTIDE SEQUENCE [LARGE SCALE GENOMIC DNA]</scope>
    <source>
        <strain evidence="7 8">PCC 7112</strain>
    </source>
</reference>
<feature type="domain" description="PAS" evidence="3">
    <location>
        <begin position="171"/>
        <end position="244"/>
    </location>
</feature>
<evidence type="ECO:0000259" key="6">
    <source>
        <dbReference type="PROSITE" id="PS50887"/>
    </source>
</evidence>
<dbReference type="FunFam" id="3.30.70.270:FF:000001">
    <property type="entry name" value="Diguanylate cyclase domain protein"/>
    <property type="match status" value="1"/>
</dbReference>
<dbReference type="Gene3D" id="3.40.50.2300">
    <property type="match status" value="1"/>
</dbReference>
<dbReference type="InterPro" id="IPR000160">
    <property type="entry name" value="GGDEF_dom"/>
</dbReference>
<dbReference type="HOGENOM" id="CLU_000445_70_50_3"/>
<dbReference type="InterPro" id="IPR029787">
    <property type="entry name" value="Nucleotide_cyclase"/>
</dbReference>
<dbReference type="AlphaFoldDB" id="K9VG09"/>
<dbReference type="Proteomes" id="UP000010478">
    <property type="component" value="Chromosome"/>
</dbReference>
<dbReference type="Gene3D" id="3.20.20.450">
    <property type="entry name" value="EAL domain"/>
    <property type="match status" value="1"/>
</dbReference>
<dbReference type="eggNOG" id="COG0745">
    <property type="taxonomic scope" value="Bacteria"/>
</dbReference>
<dbReference type="InterPro" id="IPR001789">
    <property type="entry name" value="Sig_transdc_resp-reg_receiver"/>
</dbReference>
<gene>
    <name evidence="7" type="ORF">Osc7112_1977</name>
</gene>
<dbReference type="CDD" id="cd01949">
    <property type="entry name" value="GGDEF"/>
    <property type="match status" value="1"/>
</dbReference>
<dbReference type="Gene3D" id="3.30.70.270">
    <property type="match status" value="1"/>
</dbReference>
<dbReference type="SMART" id="SM00267">
    <property type="entry name" value="GGDEF"/>
    <property type="match status" value="1"/>
</dbReference>
<feature type="domain" description="PAC" evidence="4">
    <location>
        <begin position="249"/>
        <end position="301"/>
    </location>
</feature>
<dbReference type="InterPro" id="IPR052155">
    <property type="entry name" value="Biofilm_reg_signaling"/>
</dbReference>
<dbReference type="eggNOG" id="COG2199">
    <property type="taxonomic scope" value="Bacteria"/>
</dbReference>
<dbReference type="SUPFAM" id="SSF55073">
    <property type="entry name" value="Nucleotide cyclase"/>
    <property type="match status" value="1"/>
</dbReference>
<dbReference type="SMART" id="SM00052">
    <property type="entry name" value="EAL"/>
    <property type="match status" value="1"/>
</dbReference>
<dbReference type="InterPro" id="IPR013767">
    <property type="entry name" value="PAS_fold"/>
</dbReference>
<evidence type="ECO:0000259" key="2">
    <source>
        <dbReference type="PROSITE" id="PS50110"/>
    </source>
</evidence>
<dbReference type="SUPFAM" id="SSF141868">
    <property type="entry name" value="EAL domain-like"/>
    <property type="match status" value="1"/>
</dbReference>
<keyword evidence="1" id="KW-0597">Phosphoprotein</keyword>
<proteinExistence type="predicted"/>
<dbReference type="PROSITE" id="PS50110">
    <property type="entry name" value="RESPONSE_REGULATORY"/>
    <property type="match status" value="1"/>
</dbReference>
<dbReference type="GO" id="GO:0006355">
    <property type="term" value="P:regulation of DNA-templated transcription"/>
    <property type="evidence" value="ECO:0007669"/>
    <property type="project" value="InterPro"/>
</dbReference>
<organism evidence="7 8">
    <name type="scientific">Phormidium nigroviride PCC 7112</name>
    <dbReference type="NCBI Taxonomy" id="179408"/>
    <lineage>
        <taxon>Bacteria</taxon>
        <taxon>Bacillati</taxon>
        <taxon>Cyanobacteriota</taxon>
        <taxon>Cyanophyceae</taxon>
        <taxon>Oscillatoriophycideae</taxon>
        <taxon>Oscillatoriales</taxon>
        <taxon>Oscillatoriaceae</taxon>
        <taxon>Phormidium</taxon>
    </lineage>
</organism>
<dbReference type="SMART" id="SM00086">
    <property type="entry name" value="PAC"/>
    <property type="match status" value="1"/>
</dbReference>
<evidence type="ECO:0000313" key="7">
    <source>
        <dbReference type="EMBL" id="AFZ06454.1"/>
    </source>
</evidence>
<dbReference type="CDD" id="cd00130">
    <property type="entry name" value="PAS"/>
    <property type="match status" value="1"/>
</dbReference>
<dbReference type="Pfam" id="PF00990">
    <property type="entry name" value="GGDEF"/>
    <property type="match status" value="1"/>
</dbReference>
<dbReference type="PROSITE" id="PS50112">
    <property type="entry name" value="PAS"/>
    <property type="match status" value="1"/>
</dbReference>
<dbReference type="InterPro" id="IPR035965">
    <property type="entry name" value="PAS-like_dom_sf"/>
</dbReference>
<dbReference type="PANTHER" id="PTHR44757">
    <property type="entry name" value="DIGUANYLATE CYCLASE DGCP"/>
    <property type="match status" value="1"/>
</dbReference>
<dbReference type="PATRIC" id="fig|179408.3.peg.2407"/>
<dbReference type="eggNOG" id="COG2200">
    <property type="taxonomic scope" value="Bacteria"/>
</dbReference>
<dbReference type="InterPro" id="IPR000700">
    <property type="entry name" value="PAS-assoc_C"/>
</dbReference>
<dbReference type="CDD" id="cd01948">
    <property type="entry name" value="EAL"/>
    <property type="match status" value="1"/>
</dbReference>
<dbReference type="InterPro" id="IPR011006">
    <property type="entry name" value="CheY-like_superfamily"/>
</dbReference>
<dbReference type="Gene3D" id="3.30.450.20">
    <property type="entry name" value="PAS domain"/>
    <property type="match status" value="1"/>
</dbReference>
<dbReference type="SMART" id="SM00091">
    <property type="entry name" value="PAS"/>
    <property type="match status" value="1"/>
</dbReference>
<feature type="domain" description="Response regulatory" evidence="2">
    <location>
        <begin position="22"/>
        <end position="138"/>
    </location>
</feature>
<dbReference type="SUPFAM" id="SSF55785">
    <property type="entry name" value="PYP-like sensor domain (PAS domain)"/>
    <property type="match status" value="1"/>
</dbReference>
<sequence length="726" mass="81376" precursor="true">MSMIVDRTSDRVSDGATSYRGNILIVDDLPDNLRLLRDTLRAEGYKVRSAVTGAMAIRAAQSPSTELILLDIKLPDRDGYEVCRDLKSDEHTAGIPIIFLSALNETFNKVQGLAAGGVDYISKPFQIEEVLARVETHLTIGRLQQKLQKQNSILLKEIEERQRLEESLFAEKELAQVTLQSIGDAVITTDAQGNVTYFNPIAERLTGWKIHEVQGVPFSTVFLIVDQVTREPVENPISKALLEERIVGLANNTILISHDGTEYTIADSAAPIRDRQGQVIGAVMVFHDVTESRYLTRQLSWEENHDALTGLINRRRFEQELVEAIASVKDSNQQHALCYLDLDQFKVVNDTVGHIAGDELLRQITALIQQGVRANDMLARLGGDEFGILLTQCSLSQATLIAENLKDLVHQFRFIWNGKTFIMGVSIGVVAIDQTSQDLRELLGAADAACYAAKARGRNCVHIYSVDDSELIKQRGQRQLISQISRSLETNRFCLYYQKIVSITSKPLVEHCEILLRMLDDNGNIVPPNQFIPAAEHYGLITEIDCWVIETFFSNYHKLPEKDVLSQGLYTINLSGASISNNQFMRFLIEQFSRYQVPPQTIGFEITETAAIANFEQARYFMSELKKIGCCFALDDFGSGLSSFAYLMNLPVDYLKIDGAFVKNISHNLISQALVEGFNRIAHAMNLETIAEFVEDETILEKLREIGVDYAQGYGIARPVPINFNR</sequence>
<evidence type="ECO:0000256" key="1">
    <source>
        <dbReference type="PROSITE-ProRule" id="PRU00169"/>
    </source>
</evidence>
<dbReference type="NCBIfam" id="TIGR00254">
    <property type="entry name" value="GGDEF"/>
    <property type="match status" value="1"/>
</dbReference>
<evidence type="ECO:0000313" key="8">
    <source>
        <dbReference type="Proteomes" id="UP000010478"/>
    </source>
</evidence>
<dbReference type="SUPFAM" id="SSF52172">
    <property type="entry name" value="CheY-like"/>
    <property type="match status" value="1"/>
</dbReference>
<feature type="domain" description="GGDEF" evidence="6">
    <location>
        <begin position="333"/>
        <end position="466"/>
    </location>
</feature>
<evidence type="ECO:0000259" key="4">
    <source>
        <dbReference type="PROSITE" id="PS50113"/>
    </source>
</evidence>
<dbReference type="GO" id="GO:0000160">
    <property type="term" value="P:phosphorelay signal transduction system"/>
    <property type="evidence" value="ECO:0007669"/>
    <property type="project" value="InterPro"/>
</dbReference>
<dbReference type="InterPro" id="IPR001610">
    <property type="entry name" value="PAC"/>
</dbReference>
<dbReference type="PROSITE" id="PS50883">
    <property type="entry name" value="EAL"/>
    <property type="match status" value="1"/>
</dbReference>
<protein>
    <submittedName>
        <fullName evidence="7">Response regulator receiver modulated diguanylate cyclase/phosphodiesterase with PAS/PAC sensor(S)</fullName>
    </submittedName>
</protein>
<evidence type="ECO:0000259" key="3">
    <source>
        <dbReference type="PROSITE" id="PS50112"/>
    </source>
</evidence>
<dbReference type="eggNOG" id="COG3829">
    <property type="taxonomic scope" value="Bacteria"/>
</dbReference>
<accession>K9VG09</accession>
<dbReference type="SMART" id="SM00448">
    <property type="entry name" value="REC"/>
    <property type="match status" value="1"/>
</dbReference>
<feature type="domain" description="EAL" evidence="5">
    <location>
        <begin position="477"/>
        <end position="726"/>
    </location>
</feature>
<dbReference type="EMBL" id="CP003614">
    <property type="protein sequence ID" value="AFZ06454.1"/>
    <property type="molecule type" value="Genomic_DNA"/>
</dbReference>
<dbReference type="Pfam" id="PF00072">
    <property type="entry name" value="Response_reg"/>
    <property type="match status" value="1"/>
</dbReference>
<dbReference type="InterPro" id="IPR035919">
    <property type="entry name" value="EAL_sf"/>
</dbReference>